<evidence type="ECO:0000256" key="4">
    <source>
        <dbReference type="ARBA" id="ARBA00022500"/>
    </source>
</evidence>
<dbReference type="GO" id="GO:0007165">
    <property type="term" value="P:signal transduction"/>
    <property type="evidence" value="ECO:0007669"/>
    <property type="project" value="UniProtKB-KW"/>
</dbReference>
<keyword evidence="8 10" id="KW-0807">Transducer</keyword>
<dbReference type="InterPro" id="IPR003660">
    <property type="entry name" value="HAMP_dom"/>
</dbReference>
<dbReference type="CDD" id="cd12913">
    <property type="entry name" value="PDC1_MCP_like"/>
    <property type="match status" value="1"/>
</dbReference>
<dbReference type="SMART" id="SM00304">
    <property type="entry name" value="HAMP"/>
    <property type="match status" value="1"/>
</dbReference>
<dbReference type="SUPFAM" id="SSF103190">
    <property type="entry name" value="Sensory domain-like"/>
    <property type="match status" value="1"/>
</dbReference>
<feature type="coiled-coil region" evidence="11">
    <location>
        <begin position="578"/>
        <end position="657"/>
    </location>
</feature>
<keyword evidence="11" id="KW-0175">Coiled coil</keyword>
<dbReference type="OrthoDB" id="9760371at2"/>
<evidence type="ECO:0000256" key="11">
    <source>
        <dbReference type="SAM" id="Coils"/>
    </source>
</evidence>
<dbReference type="InterPro" id="IPR033479">
    <property type="entry name" value="dCache_1"/>
</dbReference>
<dbReference type="CDD" id="cd06225">
    <property type="entry name" value="HAMP"/>
    <property type="match status" value="1"/>
</dbReference>
<dbReference type="Gene3D" id="1.10.287.950">
    <property type="entry name" value="Methyl-accepting chemotaxis protein"/>
    <property type="match status" value="1"/>
</dbReference>
<evidence type="ECO:0000256" key="8">
    <source>
        <dbReference type="ARBA" id="ARBA00023224"/>
    </source>
</evidence>
<accession>A0A327YQ71</accession>
<keyword evidence="4" id="KW-0145">Chemotaxis</keyword>
<dbReference type="Gene3D" id="1.10.8.500">
    <property type="entry name" value="HAMP domain in histidine kinase"/>
    <property type="match status" value="1"/>
</dbReference>
<dbReference type="Proteomes" id="UP000248555">
    <property type="component" value="Unassembled WGS sequence"/>
</dbReference>
<comment type="similarity">
    <text evidence="9">Belongs to the methyl-accepting chemotaxis (MCP) protein family.</text>
</comment>
<evidence type="ECO:0000256" key="6">
    <source>
        <dbReference type="ARBA" id="ARBA00022989"/>
    </source>
</evidence>
<evidence type="ECO:0000313" key="15">
    <source>
        <dbReference type="EMBL" id="RAK23158.1"/>
    </source>
</evidence>
<evidence type="ECO:0000256" key="7">
    <source>
        <dbReference type="ARBA" id="ARBA00023136"/>
    </source>
</evidence>
<evidence type="ECO:0000259" key="14">
    <source>
        <dbReference type="PROSITE" id="PS50885"/>
    </source>
</evidence>
<keyword evidence="7 12" id="KW-0472">Membrane</keyword>
<evidence type="ECO:0000256" key="5">
    <source>
        <dbReference type="ARBA" id="ARBA00022692"/>
    </source>
</evidence>
<dbReference type="SMART" id="SM00283">
    <property type="entry name" value="MA"/>
    <property type="match status" value="1"/>
</dbReference>
<dbReference type="Pfam" id="PF02743">
    <property type="entry name" value="dCache_1"/>
    <property type="match status" value="1"/>
</dbReference>
<reference evidence="15 16" key="1">
    <citation type="submission" date="2018-06" db="EMBL/GenBank/DDBJ databases">
        <title>Genomic Encyclopedia of Type Strains, Phase III (KMG-III): the genomes of soil and plant-associated and newly described type strains.</title>
        <authorList>
            <person name="Whitman W."/>
        </authorList>
    </citation>
    <scope>NUCLEOTIDE SEQUENCE [LARGE SCALE GENOMIC DNA]</scope>
    <source>
        <strain evidence="15 16">CGMCC 1.8979</strain>
    </source>
</reference>
<feature type="domain" description="Methyl-accepting transducer" evidence="13">
    <location>
        <begin position="374"/>
        <end position="631"/>
    </location>
</feature>
<name>A0A327YQ71_9BACL</name>
<comment type="caution">
    <text evidence="15">The sequence shown here is derived from an EMBL/GenBank/DDBJ whole genome shotgun (WGS) entry which is preliminary data.</text>
</comment>
<dbReference type="GO" id="GO:0006935">
    <property type="term" value="P:chemotaxis"/>
    <property type="evidence" value="ECO:0007669"/>
    <property type="project" value="UniProtKB-KW"/>
</dbReference>
<keyword evidence="2" id="KW-1003">Cell membrane</keyword>
<evidence type="ECO:0000256" key="10">
    <source>
        <dbReference type="PROSITE-ProRule" id="PRU00284"/>
    </source>
</evidence>
<evidence type="ECO:0000256" key="9">
    <source>
        <dbReference type="ARBA" id="ARBA00029447"/>
    </source>
</evidence>
<dbReference type="CDD" id="cd11386">
    <property type="entry name" value="MCP_signal"/>
    <property type="match status" value="1"/>
</dbReference>
<organism evidence="15 16">
    <name type="scientific">Paranoxybacillus vitaminiphilus</name>
    <dbReference type="NCBI Taxonomy" id="581036"/>
    <lineage>
        <taxon>Bacteria</taxon>
        <taxon>Bacillati</taxon>
        <taxon>Bacillota</taxon>
        <taxon>Bacilli</taxon>
        <taxon>Bacillales</taxon>
        <taxon>Anoxybacillaceae</taxon>
        <taxon>Paranoxybacillus</taxon>
    </lineage>
</organism>
<sequence length="660" mass="72499">MFKTLQTKLIVLMTALLVVSLAITQIVGVVETTEIIKEDANKRAASLVDGLVADIENVFKSEENGLRQFSESSLMLQMLKNPEHKEWPSVNQEFRTFTKNHKDVQLIYVGTESKKIYATPAVQFPDDYDPTSRPWYKKAVENTGEVAWTEPYVDAVTNKHIVTLAKAVREGNRILGVIGIDMSLDTLAKVVSDLEVGYKGYPFLFDQNGFAVVHPEYKGKDMSGNEVVKKMFTKDSGVIEYETENNEKRIVHFATVPKLGWKVGAVYKEANLLAVSSSITAKMIVISLIAVIVAIAAVYLLSRSIVKPLVYLKDQVQKVAAGDLTVHVQSKAKDEIGQLSTHFNDMVSEMRALIHQVNDSINELAASSDHLSAVSEETMATSEQVTGAINDIAKGATEQASDLDAMNHQTTALSKQIETVAQSATEMHMLSDNTKEASYNGLEKLNELQMKSNEARGELQAVEKVMGDLVEKMKKIDEVIQTITAISAQTNLLALNASIEAARAGEHGKGFAVVAEEVRNLAEQSAQATELIRGTIATIQQQVDLAMKAVDRSKTMYNEQQAAVQTTSDSFMKIVSVMEELSASISHITNEVKSMNENKNKVMEAIQSISAISEQSAAAAEEVAASAEDQLRALSTVTESIETLNQMSKQLQELVERFRI</sequence>
<protein>
    <submittedName>
        <fullName evidence="15">Methyl-accepting chemotaxis sensory transducer with TarH sensor</fullName>
    </submittedName>
</protein>
<feature type="domain" description="HAMP" evidence="14">
    <location>
        <begin position="303"/>
        <end position="355"/>
    </location>
</feature>
<dbReference type="PROSITE" id="PS50885">
    <property type="entry name" value="HAMP"/>
    <property type="match status" value="1"/>
</dbReference>
<dbReference type="SUPFAM" id="SSF58104">
    <property type="entry name" value="Methyl-accepting chemotaxis protein (MCP) signaling domain"/>
    <property type="match status" value="1"/>
</dbReference>
<keyword evidence="5 12" id="KW-0812">Transmembrane</keyword>
<dbReference type="Pfam" id="PF00672">
    <property type="entry name" value="HAMP"/>
    <property type="match status" value="1"/>
</dbReference>
<gene>
    <name evidence="15" type="ORF">B0I26_101112</name>
</gene>
<dbReference type="AlphaFoldDB" id="A0A327YQ71"/>
<comment type="subcellular location">
    <subcellularLocation>
        <location evidence="1">Cell membrane</location>
        <topology evidence="1">Multi-pass membrane protein</topology>
    </subcellularLocation>
</comment>
<dbReference type="InterPro" id="IPR004089">
    <property type="entry name" value="MCPsignal_dom"/>
</dbReference>
<keyword evidence="6 12" id="KW-1133">Transmembrane helix</keyword>
<dbReference type="EMBL" id="QLMH01000001">
    <property type="protein sequence ID" value="RAK23158.1"/>
    <property type="molecule type" value="Genomic_DNA"/>
</dbReference>
<dbReference type="Gene3D" id="3.30.450.20">
    <property type="entry name" value="PAS domain"/>
    <property type="match status" value="2"/>
</dbReference>
<proteinExistence type="inferred from homology"/>
<dbReference type="InterPro" id="IPR029151">
    <property type="entry name" value="Sensor-like_sf"/>
</dbReference>
<evidence type="ECO:0000256" key="2">
    <source>
        <dbReference type="ARBA" id="ARBA00022475"/>
    </source>
</evidence>
<evidence type="ECO:0000259" key="13">
    <source>
        <dbReference type="PROSITE" id="PS50111"/>
    </source>
</evidence>
<dbReference type="PANTHER" id="PTHR32089:SF114">
    <property type="entry name" value="METHYL-ACCEPTING CHEMOTAXIS PROTEIN MCPB"/>
    <property type="match status" value="1"/>
</dbReference>
<evidence type="ECO:0000256" key="1">
    <source>
        <dbReference type="ARBA" id="ARBA00004651"/>
    </source>
</evidence>
<dbReference type="Pfam" id="PF00015">
    <property type="entry name" value="MCPsignal"/>
    <property type="match status" value="1"/>
</dbReference>
<keyword evidence="3" id="KW-0488">Methylation</keyword>
<dbReference type="PANTHER" id="PTHR32089">
    <property type="entry name" value="METHYL-ACCEPTING CHEMOTAXIS PROTEIN MCPB"/>
    <property type="match status" value="1"/>
</dbReference>
<dbReference type="PROSITE" id="PS50111">
    <property type="entry name" value="CHEMOTAXIS_TRANSDUC_2"/>
    <property type="match status" value="1"/>
</dbReference>
<dbReference type="GO" id="GO:0005886">
    <property type="term" value="C:plasma membrane"/>
    <property type="evidence" value="ECO:0007669"/>
    <property type="project" value="UniProtKB-SubCell"/>
</dbReference>
<evidence type="ECO:0000256" key="3">
    <source>
        <dbReference type="ARBA" id="ARBA00022481"/>
    </source>
</evidence>
<keyword evidence="16" id="KW-1185">Reference proteome</keyword>
<feature type="transmembrane region" description="Helical" evidence="12">
    <location>
        <begin position="283"/>
        <end position="301"/>
    </location>
</feature>
<dbReference type="RefSeq" id="WP_111643525.1">
    <property type="nucleotide sequence ID" value="NZ_QLMH01000001.1"/>
</dbReference>
<evidence type="ECO:0000313" key="16">
    <source>
        <dbReference type="Proteomes" id="UP000248555"/>
    </source>
</evidence>
<dbReference type="CDD" id="cd12912">
    <property type="entry name" value="PDC2_MCP_like"/>
    <property type="match status" value="1"/>
</dbReference>
<evidence type="ECO:0000256" key="12">
    <source>
        <dbReference type="SAM" id="Phobius"/>
    </source>
</evidence>